<dbReference type="InterPro" id="IPR009078">
    <property type="entry name" value="Ferritin-like_SF"/>
</dbReference>
<keyword evidence="3" id="KW-1185">Reference proteome</keyword>
<dbReference type="SUPFAM" id="SSF47240">
    <property type="entry name" value="Ferritin-like"/>
    <property type="match status" value="1"/>
</dbReference>
<keyword evidence="1" id="KW-0732">Signal</keyword>
<name>A0A0C9UML9_SPHS4</name>
<reference evidence="2 3" key="1">
    <citation type="submission" date="2014-06" db="EMBL/GenBank/DDBJ databases">
        <title>Evolutionary Origins and Diversification of the Mycorrhizal Mutualists.</title>
        <authorList>
            <consortium name="DOE Joint Genome Institute"/>
            <consortium name="Mycorrhizal Genomics Consortium"/>
            <person name="Kohler A."/>
            <person name="Kuo A."/>
            <person name="Nagy L.G."/>
            <person name="Floudas D."/>
            <person name="Copeland A."/>
            <person name="Barry K.W."/>
            <person name="Cichocki N."/>
            <person name="Veneault-Fourrey C."/>
            <person name="LaButti K."/>
            <person name="Lindquist E.A."/>
            <person name="Lipzen A."/>
            <person name="Lundell T."/>
            <person name="Morin E."/>
            <person name="Murat C."/>
            <person name="Riley R."/>
            <person name="Ohm R."/>
            <person name="Sun H."/>
            <person name="Tunlid A."/>
            <person name="Henrissat B."/>
            <person name="Grigoriev I.V."/>
            <person name="Hibbett D.S."/>
            <person name="Martin F."/>
        </authorList>
    </citation>
    <scope>NUCLEOTIDE SEQUENCE [LARGE SCALE GENOMIC DNA]</scope>
    <source>
        <strain evidence="2 3">SS14</strain>
    </source>
</reference>
<organism evidence="2 3">
    <name type="scientific">Sphaerobolus stellatus (strain SS14)</name>
    <dbReference type="NCBI Taxonomy" id="990650"/>
    <lineage>
        <taxon>Eukaryota</taxon>
        <taxon>Fungi</taxon>
        <taxon>Dikarya</taxon>
        <taxon>Basidiomycota</taxon>
        <taxon>Agaricomycotina</taxon>
        <taxon>Agaricomycetes</taxon>
        <taxon>Phallomycetidae</taxon>
        <taxon>Geastrales</taxon>
        <taxon>Sphaerobolaceae</taxon>
        <taxon>Sphaerobolus</taxon>
    </lineage>
</organism>
<feature type="signal peptide" evidence="1">
    <location>
        <begin position="1"/>
        <end position="18"/>
    </location>
</feature>
<evidence type="ECO:0000313" key="3">
    <source>
        <dbReference type="Proteomes" id="UP000054279"/>
    </source>
</evidence>
<dbReference type="Pfam" id="PF13668">
    <property type="entry name" value="Ferritin_2"/>
    <property type="match status" value="1"/>
</dbReference>
<feature type="chain" id="PRO_5002214382" description="Ferritin-like domain-containing protein" evidence="1">
    <location>
        <begin position="19"/>
        <end position="155"/>
    </location>
</feature>
<proteinExistence type="predicted"/>
<evidence type="ECO:0008006" key="4">
    <source>
        <dbReference type="Google" id="ProtNLM"/>
    </source>
</evidence>
<evidence type="ECO:0000313" key="2">
    <source>
        <dbReference type="EMBL" id="KIJ26510.1"/>
    </source>
</evidence>
<sequence length="155" mass="16872">MRAAALCWFIVKALGVSATPQAERRTTTYDEATILQYALTLEHLKNAFYAGAIAKFDQRAHEKFAEISAHEKRHVVLFEVALRAAALKPCTYGFLYTYPKSFVALSQILEGVGTSAFTGAAQFLTSKALITKAASIRIHPCHGGLHAAWVASSVN</sequence>
<dbReference type="InterPro" id="IPR012347">
    <property type="entry name" value="Ferritin-like"/>
</dbReference>
<dbReference type="OrthoDB" id="1001765at2759"/>
<dbReference type="EMBL" id="KN837366">
    <property type="protein sequence ID" value="KIJ26510.1"/>
    <property type="molecule type" value="Genomic_DNA"/>
</dbReference>
<accession>A0A0C9UML9</accession>
<dbReference type="HOGENOM" id="CLU_1696613_0_0_1"/>
<evidence type="ECO:0000256" key="1">
    <source>
        <dbReference type="SAM" id="SignalP"/>
    </source>
</evidence>
<dbReference type="AlphaFoldDB" id="A0A0C9UML9"/>
<dbReference type="Proteomes" id="UP000054279">
    <property type="component" value="Unassembled WGS sequence"/>
</dbReference>
<dbReference type="Gene3D" id="1.20.1260.10">
    <property type="match status" value="1"/>
</dbReference>
<protein>
    <recommendedName>
        <fullName evidence="4">Ferritin-like domain-containing protein</fullName>
    </recommendedName>
</protein>
<gene>
    <name evidence="2" type="ORF">M422DRAFT_55481</name>
</gene>